<protein>
    <submittedName>
        <fullName evidence="1">Uncharacterized protein</fullName>
    </submittedName>
</protein>
<proteinExistence type="predicted"/>
<dbReference type="AlphaFoldDB" id="A0A0E9W2X4"/>
<name>A0A0E9W2X4_ANGAN</name>
<organism evidence="1">
    <name type="scientific">Anguilla anguilla</name>
    <name type="common">European freshwater eel</name>
    <name type="synonym">Muraena anguilla</name>
    <dbReference type="NCBI Taxonomy" id="7936"/>
    <lineage>
        <taxon>Eukaryota</taxon>
        <taxon>Metazoa</taxon>
        <taxon>Chordata</taxon>
        <taxon>Craniata</taxon>
        <taxon>Vertebrata</taxon>
        <taxon>Euteleostomi</taxon>
        <taxon>Actinopterygii</taxon>
        <taxon>Neopterygii</taxon>
        <taxon>Teleostei</taxon>
        <taxon>Anguilliformes</taxon>
        <taxon>Anguillidae</taxon>
        <taxon>Anguilla</taxon>
    </lineage>
</organism>
<sequence length="23" mass="2624">MQSWESGRENLPRLIASGDHLNL</sequence>
<evidence type="ECO:0000313" key="1">
    <source>
        <dbReference type="EMBL" id="JAH84712.1"/>
    </source>
</evidence>
<reference evidence="1" key="2">
    <citation type="journal article" date="2015" name="Fish Shellfish Immunol.">
        <title>Early steps in the European eel (Anguilla anguilla)-Vibrio vulnificus interaction in the gills: Role of the RtxA13 toxin.</title>
        <authorList>
            <person name="Callol A."/>
            <person name="Pajuelo D."/>
            <person name="Ebbesson L."/>
            <person name="Teles M."/>
            <person name="MacKenzie S."/>
            <person name="Amaro C."/>
        </authorList>
    </citation>
    <scope>NUCLEOTIDE SEQUENCE</scope>
</reference>
<dbReference type="EMBL" id="GBXM01023865">
    <property type="protein sequence ID" value="JAH84712.1"/>
    <property type="molecule type" value="Transcribed_RNA"/>
</dbReference>
<reference evidence="1" key="1">
    <citation type="submission" date="2014-11" db="EMBL/GenBank/DDBJ databases">
        <authorList>
            <person name="Amaro Gonzalez C."/>
        </authorList>
    </citation>
    <scope>NUCLEOTIDE SEQUENCE</scope>
</reference>
<accession>A0A0E9W2X4</accession>